<proteinExistence type="predicted"/>
<dbReference type="InterPro" id="IPR013783">
    <property type="entry name" value="Ig-like_fold"/>
</dbReference>
<feature type="compositionally biased region" description="Acidic residues" evidence="5">
    <location>
        <begin position="1154"/>
        <end position="1202"/>
    </location>
</feature>
<name>A0A7Y9S1P8_9ACTN</name>
<feature type="domain" description="Bacterial Ig-like" evidence="8">
    <location>
        <begin position="449"/>
        <end position="525"/>
    </location>
</feature>
<dbReference type="PANTHER" id="PTHR37467:SF1">
    <property type="entry name" value="EXPORTED CALCIUM-BINDING GLYCOPROTEIN"/>
    <property type="match status" value="1"/>
</dbReference>
<keyword evidence="2" id="KW-0964">Secreted</keyword>
<feature type="region of interest" description="Disordered" evidence="5">
    <location>
        <begin position="533"/>
        <end position="554"/>
    </location>
</feature>
<organism evidence="9 10">
    <name type="scientific">Nocardioides daedukensis</name>
    <dbReference type="NCBI Taxonomy" id="634462"/>
    <lineage>
        <taxon>Bacteria</taxon>
        <taxon>Bacillati</taxon>
        <taxon>Actinomycetota</taxon>
        <taxon>Actinomycetes</taxon>
        <taxon>Propionibacteriales</taxon>
        <taxon>Nocardioidaceae</taxon>
        <taxon>Nocardioides</taxon>
    </lineage>
</organism>
<feature type="compositionally biased region" description="Basic and acidic residues" evidence="5">
    <location>
        <begin position="1441"/>
        <end position="1465"/>
    </location>
</feature>
<feature type="compositionally biased region" description="Basic and acidic residues" evidence="5">
    <location>
        <begin position="1139"/>
        <end position="1152"/>
    </location>
</feature>
<feature type="compositionally biased region" description="Polar residues" evidence="5">
    <location>
        <begin position="909"/>
        <end position="920"/>
    </location>
</feature>
<evidence type="ECO:0000259" key="8">
    <source>
        <dbReference type="Pfam" id="PF19077"/>
    </source>
</evidence>
<evidence type="ECO:0000256" key="1">
    <source>
        <dbReference type="ARBA" id="ARBA00004613"/>
    </source>
</evidence>
<evidence type="ECO:0000313" key="9">
    <source>
        <dbReference type="EMBL" id="NYG57905.1"/>
    </source>
</evidence>
<dbReference type="InterPro" id="IPR044016">
    <property type="entry name" value="Big_13"/>
</dbReference>
<gene>
    <name evidence="9" type="ORF">BJ980_000828</name>
</gene>
<dbReference type="Gene3D" id="3.90.182.10">
    <property type="entry name" value="Toxin - Anthrax Protective Antigen,domain 1"/>
    <property type="match status" value="1"/>
</dbReference>
<evidence type="ECO:0000259" key="7">
    <source>
        <dbReference type="Pfam" id="PF17936"/>
    </source>
</evidence>
<dbReference type="Pfam" id="PF18884">
    <property type="entry name" value="TSP3_bac"/>
    <property type="match status" value="7"/>
</dbReference>
<evidence type="ECO:0000256" key="3">
    <source>
        <dbReference type="ARBA" id="ARBA00022729"/>
    </source>
</evidence>
<feature type="compositionally biased region" description="Basic and acidic residues" evidence="5">
    <location>
        <begin position="1287"/>
        <end position="1316"/>
    </location>
</feature>
<dbReference type="EMBL" id="JACCAA010000001">
    <property type="protein sequence ID" value="NYG57905.1"/>
    <property type="molecule type" value="Genomic_DNA"/>
</dbReference>
<feature type="region of interest" description="Disordered" evidence="5">
    <location>
        <begin position="1359"/>
        <end position="1378"/>
    </location>
</feature>
<comment type="subcellular location">
    <subcellularLocation>
        <location evidence="1">Secreted</location>
    </subcellularLocation>
</comment>
<keyword evidence="10" id="KW-1185">Reference proteome</keyword>
<feature type="region of interest" description="Disordered" evidence="5">
    <location>
        <begin position="433"/>
        <end position="462"/>
    </location>
</feature>
<dbReference type="InterPro" id="IPR041498">
    <property type="entry name" value="Big_6"/>
</dbReference>
<feature type="compositionally biased region" description="Acidic residues" evidence="5">
    <location>
        <begin position="1080"/>
        <end position="1138"/>
    </location>
</feature>
<feature type="domain" description="Bacterial Ig-like" evidence="8">
    <location>
        <begin position="817"/>
        <end position="893"/>
    </location>
</feature>
<evidence type="ECO:0000256" key="4">
    <source>
        <dbReference type="ARBA" id="ARBA00022837"/>
    </source>
</evidence>
<keyword evidence="4" id="KW-0106">Calcium</keyword>
<feature type="domain" description="Bacterial Ig-like" evidence="8">
    <location>
        <begin position="358"/>
        <end position="431"/>
    </location>
</feature>
<feature type="domain" description="Bacterial Ig-like" evidence="8">
    <location>
        <begin position="634"/>
        <end position="710"/>
    </location>
</feature>
<feature type="region of interest" description="Disordered" evidence="5">
    <location>
        <begin position="1052"/>
        <end position="1336"/>
    </location>
</feature>
<feature type="compositionally biased region" description="Polar residues" evidence="5">
    <location>
        <begin position="449"/>
        <end position="460"/>
    </location>
</feature>
<feature type="region of interest" description="Disordered" evidence="5">
    <location>
        <begin position="1411"/>
        <end position="1475"/>
    </location>
</feature>
<evidence type="ECO:0000256" key="2">
    <source>
        <dbReference type="ARBA" id="ARBA00022525"/>
    </source>
</evidence>
<sequence>MRIRKAFAVGLSVTTAALYSVAVLQPAAHADPLPADYTAAADGQIVNVEATLAGAGILGAEVGASEAQVNSAAPADNSTAASRNIGLAVLGVPIPVGEAVATAPPTSPDKTFTTVPVPLAPLLNLDVINGTAGATYESATSCIPAVGGERVLSSATTNLAGAQLVQLAPTLYLADVSASSTTSTTKLVDTPSGGSNVVAETTTEVGDISLLGGQVTIQVTDDVTLTATSDGTTGTTAYNNPTVMVKVGGAPAVDLSTVEGGTIETGVLNVLGLVQAKLTISLLDFVEDTDGDAVATASLDALLSITADVDALGGLVPVADAVIEVAPMQAEATAPNGGVECDAIDAPAITAPADGSTVTNGTPTITGTGLAGATVTVTEGSTVLGTATVAPDGTWSLTPATPLVEGSHTITASQELDGTTSGASDPVTFIVPDTTAPDAPTITTPADGSTINDSTPTVSGTGEPGATVAVSIDGTPIGTTVVSGGGLWTMEAPTALTDGTHTASATQTDAGNNESDPVSSTFTLDATAPGGLAITAPLPGSSTSDTTPTVTGTGEAGATVTVEVDGTEIGDVVVAPDGTWELPITTPLADGEHTVTATQADESGNVSAPVSVDFEVDTAAPDAPAITRPVDGSSTNDNTPLVTGTGEAGAEVEVSIDGAVVGTATVATDGTWELQLADALADGDHTVTAVQTDAAGNESQPAQSDFQVDTAAPAAPAITAPADGSSISDPTPVITGTGEPGADVEVTLDGSVLGTVQVGPDGSWSIPVGTALTEGAHTVIAVQTDEAGNESAPAEADFTLDTTAPAAPVITAPADGSVISDTTPTVTGTGEPGAEVEVKVDGISVGTAPVGVDGSWSLPLTEPLSDGSHNITAEQTDEAGNTSDPAMVTVTVDATAPAAPVIVAPAEGSVTNDSTPTVSGTGEAGAEVEVSIDGTVVGTVTVTPGGTWSLDLTAPLTHGDHVASATQADDQGNTSEADEKSFRVDLQAPDAPAITAPAEGSTIGDPTPVVTGTGEVGAIVEVSIDGTVVGEATVVANGTWALQLTTPLAEGPHMASATQEDEAGNVSPADDVNFTVDTNLDSDGDGLPDGAEDSGSENDDYDNEPTDPFDPDSDDDGVDDGDEVLEDGTDPNSDDTDGDGLKDGDEKTHGTDPLDPDTDDDGLSDGEEVTGSENDGYDNETTDPLDPDSDDDGLTDGDEIEAGTDPNLGDTDGDGLSDGDEVNTHGTDPLNPDSDTDTLTDGAEVTGTSNEYDGVPTNPLNNDTDGDGLDDNVENTHSTDPNDTDTDNDRLTDGAEVLKHKTDPLAKDTDRDRLSDGGEVLTWKTNPLSKDTDRDRMSDGAEVLGFTIKKKVQTSRNVSSTIGKVRTSPVRKDTDGDGISDGAEYHGYKIDQFVITSVRGPKTGYTINMMKSNPRMKDTDRDGLTDNQERTGSKNTKFWKRKSDPTHWDTDRGGVADGTEIRRGGDPSNIRSAGR</sequence>
<feature type="region of interest" description="Disordered" evidence="5">
    <location>
        <begin position="905"/>
        <end position="924"/>
    </location>
</feature>
<feature type="compositionally biased region" description="Low complexity" evidence="5">
    <location>
        <begin position="539"/>
        <end position="554"/>
    </location>
</feature>
<dbReference type="Gene3D" id="2.60.40.10">
    <property type="entry name" value="Immunoglobulins"/>
    <property type="match status" value="8"/>
</dbReference>
<feature type="compositionally biased region" description="Basic and acidic residues" evidence="5">
    <location>
        <begin position="1415"/>
        <end position="1432"/>
    </location>
</feature>
<dbReference type="GO" id="GO:0005975">
    <property type="term" value="P:carbohydrate metabolic process"/>
    <property type="evidence" value="ECO:0007669"/>
    <property type="project" value="UniProtKB-ARBA"/>
</dbReference>
<feature type="region of interest" description="Disordered" evidence="5">
    <location>
        <begin position="501"/>
        <end position="520"/>
    </location>
</feature>
<dbReference type="InterPro" id="IPR053180">
    <property type="entry name" value="Ca-binding_acidic-repeat"/>
</dbReference>
<dbReference type="NCBIfam" id="NF033510">
    <property type="entry name" value="Ca_tandemer"/>
    <property type="match status" value="8"/>
</dbReference>
<feature type="chain" id="PRO_5031023462" description="Ig-like domain repeat protein" evidence="6">
    <location>
        <begin position="31"/>
        <end position="1475"/>
    </location>
</feature>
<dbReference type="InterPro" id="IPR059100">
    <property type="entry name" value="TSP3_bac"/>
</dbReference>
<evidence type="ECO:0008006" key="11">
    <source>
        <dbReference type="Google" id="ProtNLM"/>
    </source>
</evidence>
<reference evidence="9 10" key="1">
    <citation type="submission" date="2020-07" db="EMBL/GenBank/DDBJ databases">
        <title>Sequencing the genomes of 1000 actinobacteria strains.</title>
        <authorList>
            <person name="Klenk H.-P."/>
        </authorList>
    </citation>
    <scope>NUCLEOTIDE SEQUENCE [LARGE SCALE GENOMIC DNA]</scope>
    <source>
        <strain evidence="9 10">DSM 23819</strain>
    </source>
</reference>
<comment type="caution">
    <text evidence="9">The sequence shown here is derived from an EMBL/GenBank/DDBJ whole genome shotgun (WGS) entry which is preliminary data.</text>
</comment>
<feature type="domain" description="Bacterial Ig-like" evidence="8">
    <location>
        <begin position="1003"/>
        <end position="1078"/>
    </location>
</feature>
<evidence type="ECO:0000256" key="5">
    <source>
        <dbReference type="SAM" id="MobiDB-lite"/>
    </source>
</evidence>
<dbReference type="Proteomes" id="UP000540656">
    <property type="component" value="Unassembled WGS sequence"/>
</dbReference>
<feature type="domain" description="Bacterial Ig" evidence="7">
    <location>
        <begin position="544"/>
        <end position="612"/>
    </location>
</feature>
<feature type="domain" description="Bacterial Ig" evidence="7">
    <location>
        <begin position="725"/>
        <end position="795"/>
    </location>
</feature>
<dbReference type="RefSeq" id="WP_179501119.1">
    <property type="nucleotide sequence ID" value="NZ_JACCAA010000001.1"/>
</dbReference>
<dbReference type="Pfam" id="PF19077">
    <property type="entry name" value="Big_13"/>
    <property type="match status" value="6"/>
</dbReference>
<feature type="signal peptide" evidence="6">
    <location>
        <begin position="1"/>
        <end position="30"/>
    </location>
</feature>
<evidence type="ECO:0000313" key="10">
    <source>
        <dbReference type="Proteomes" id="UP000540656"/>
    </source>
</evidence>
<protein>
    <recommendedName>
        <fullName evidence="11">Ig-like domain repeat protein</fullName>
    </recommendedName>
</protein>
<feature type="compositionally biased region" description="Low complexity" evidence="5">
    <location>
        <begin position="433"/>
        <end position="447"/>
    </location>
</feature>
<keyword evidence="3 6" id="KW-0732">Signal</keyword>
<dbReference type="Pfam" id="PF17936">
    <property type="entry name" value="Big_6"/>
    <property type="match status" value="2"/>
</dbReference>
<evidence type="ECO:0000256" key="6">
    <source>
        <dbReference type="SAM" id="SignalP"/>
    </source>
</evidence>
<feature type="compositionally biased region" description="Acidic residues" evidence="5">
    <location>
        <begin position="1211"/>
        <end position="1221"/>
    </location>
</feature>
<dbReference type="PANTHER" id="PTHR37467">
    <property type="entry name" value="EXPORTED CALCIUM-BINDING GLYCOPROTEIN-RELATED"/>
    <property type="match status" value="1"/>
</dbReference>
<accession>A0A7Y9S1P8</accession>
<feature type="compositionally biased region" description="Acidic residues" evidence="5">
    <location>
        <begin position="1264"/>
        <end position="1273"/>
    </location>
</feature>
<feature type="domain" description="Bacterial Ig-like" evidence="8">
    <location>
        <begin position="909"/>
        <end position="985"/>
    </location>
</feature>